<dbReference type="Pfam" id="PF09713">
    <property type="entry name" value="A_thal_3526"/>
    <property type="match status" value="1"/>
</dbReference>
<dbReference type="AlphaFoldDB" id="A0A9R1LLT7"/>
<protein>
    <submittedName>
        <fullName evidence="1">Uncharacterized protein</fullName>
    </submittedName>
</protein>
<organism evidence="1">
    <name type="scientific">Triticum aestivum</name>
    <name type="common">Wheat</name>
    <dbReference type="NCBI Taxonomy" id="4565"/>
    <lineage>
        <taxon>Eukaryota</taxon>
        <taxon>Viridiplantae</taxon>
        <taxon>Streptophyta</taxon>
        <taxon>Embryophyta</taxon>
        <taxon>Tracheophyta</taxon>
        <taxon>Spermatophyta</taxon>
        <taxon>Magnoliopsida</taxon>
        <taxon>Liliopsida</taxon>
        <taxon>Poales</taxon>
        <taxon>Poaceae</taxon>
        <taxon>BOP clade</taxon>
        <taxon>Pooideae</taxon>
        <taxon>Triticodae</taxon>
        <taxon>Triticeae</taxon>
        <taxon>Triticinae</taxon>
        <taxon>Triticum</taxon>
    </lineage>
</organism>
<comment type="caution">
    <text evidence="1">The sequence shown here is derived from an EMBL/GenBank/DDBJ whole genome shotgun (WGS) entry which is preliminary data.</text>
</comment>
<feature type="non-terminal residue" evidence="1">
    <location>
        <position position="1"/>
    </location>
</feature>
<dbReference type="InterPro" id="IPR006476">
    <property type="entry name" value="CHP01589_pln"/>
</dbReference>
<dbReference type="Proteomes" id="UP000815260">
    <property type="component" value="Chromosome 6D"/>
</dbReference>
<gene>
    <name evidence="1" type="ORF">CFC21_093830</name>
</gene>
<feature type="non-terminal residue" evidence="1">
    <location>
        <position position="35"/>
    </location>
</feature>
<reference evidence="1" key="2">
    <citation type="submission" date="2020-03" db="EMBL/GenBank/DDBJ databases">
        <title>The second near-complete assembly of the hexaploid bread wheat (Triticum aestivum) genome.</title>
        <authorList>
            <person name="Zimin A.V."/>
            <person name="Puiu D."/>
            <person name="Shumante A."/>
            <person name="Alonge M."/>
            <person name="Salzberg S.L."/>
        </authorList>
    </citation>
    <scope>NUCLEOTIDE SEQUENCE</scope>
    <source>
        <tissue evidence="1">Leaf</tissue>
    </source>
</reference>
<accession>A0A9R1LLT7</accession>
<proteinExistence type="predicted"/>
<evidence type="ECO:0000313" key="1">
    <source>
        <dbReference type="EMBL" id="KAF7091194.1"/>
    </source>
</evidence>
<sequence length="35" mass="4094">VHHLIEKCICFNLNKEGCMEALCGKSWRRRTRSSS</sequence>
<name>A0A9R1LLT7_WHEAT</name>
<reference evidence="1" key="1">
    <citation type="journal article" date="2017" name="Gigascience">
        <title>The first near-complete assembly of the hexaploid bread wheat genome, Triticum aestivum.</title>
        <authorList>
            <person name="Zimin A.V."/>
            <person name="Puiu D."/>
            <person name="Hall R."/>
            <person name="Kingan S."/>
            <person name="Clavijo B.J."/>
            <person name="Salzberg S.L."/>
        </authorList>
    </citation>
    <scope>NUCLEOTIDE SEQUENCE</scope>
    <source>
        <tissue evidence="1">Leaf</tissue>
    </source>
</reference>
<dbReference type="EMBL" id="CM022228">
    <property type="protein sequence ID" value="KAF7091194.1"/>
    <property type="molecule type" value="Genomic_DNA"/>
</dbReference>